<reference evidence="2" key="1">
    <citation type="submission" date="2018-01" db="EMBL/GenBank/DDBJ databases">
        <title>An insight into the sialome of Amazonian anophelines.</title>
        <authorList>
            <person name="Ribeiro J.M."/>
            <person name="Scarpassa V."/>
            <person name="Calvo E."/>
        </authorList>
    </citation>
    <scope>NUCLEOTIDE SEQUENCE</scope>
    <source>
        <tissue evidence="2">Salivary glands</tissue>
    </source>
</reference>
<protein>
    <submittedName>
        <fullName evidence="2">Putative secreted peptide</fullName>
    </submittedName>
</protein>
<sequence>MITRAAFIFLYCWRAIQPRTCFCSSVTMWGIMSFRCCSSANSVWGDRINILVRPKRTSFVKFFSFIRTFTPSRSLPPRKLGQVYCEIIL</sequence>
<dbReference type="AlphaFoldDB" id="A0A2M3ZTY9"/>
<feature type="chain" id="PRO_5014695088" evidence="1">
    <location>
        <begin position="19"/>
        <end position="89"/>
    </location>
</feature>
<organism evidence="2">
    <name type="scientific">Anopheles braziliensis</name>
    <dbReference type="NCBI Taxonomy" id="58242"/>
    <lineage>
        <taxon>Eukaryota</taxon>
        <taxon>Metazoa</taxon>
        <taxon>Ecdysozoa</taxon>
        <taxon>Arthropoda</taxon>
        <taxon>Hexapoda</taxon>
        <taxon>Insecta</taxon>
        <taxon>Pterygota</taxon>
        <taxon>Neoptera</taxon>
        <taxon>Endopterygota</taxon>
        <taxon>Diptera</taxon>
        <taxon>Nematocera</taxon>
        <taxon>Culicoidea</taxon>
        <taxon>Culicidae</taxon>
        <taxon>Anophelinae</taxon>
        <taxon>Anopheles</taxon>
    </lineage>
</organism>
<keyword evidence="1" id="KW-0732">Signal</keyword>
<dbReference type="EMBL" id="GGFM01011159">
    <property type="protein sequence ID" value="MBW31910.1"/>
    <property type="molecule type" value="Transcribed_RNA"/>
</dbReference>
<accession>A0A2M3ZTY9</accession>
<feature type="signal peptide" evidence="1">
    <location>
        <begin position="1"/>
        <end position="18"/>
    </location>
</feature>
<name>A0A2M3ZTY9_9DIPT</name>
<evidence type="ECO:0000256" key="1">
    <source>
        <dbReference type="SAM" id="SignalP"/>
    </source>
</evidence>
<proteinExistence type="predicted"/>
<evidence type="ECO:0000313" key="2">
    <source>
        <dbReference type="EMBL" id="MBW31910.1"/>
    </source>
</evidence>